<dbReference type="EMBL" id="JAULSW010000006">
    <property type="protein sequence ID" value="KAK3377484.1"/>
    <property type="molecule type" value="Genomic_DNA"/>
</dbReference>
<gene>
    <name evidence="1" type="ORF">B0H63DRAFT_219650</name>
</gene>
<dbReference type="AlphaFoldDB" id="A0AAE0KIU9"/>
<protein>
    <recommendedName>
        <fullName evidence="3">DUF829-domain-containing protein</fullName>
    </recommendedName>
</protein>
<dbReference type="Pfam" id="PF05705">
    <property type="entry name" value="DUF829"/>
    <property type="match status" value="1"/>
</dbReference>
<dbReference type="InterPro" id="IPR008547">
    <property type="entry name" value="DUF829_TMEM53"/>
</dbReference>
<reference evidence="1" key="1">
    <citation type="journal article" date="2023" name="Mol. Phylogenet. Evol.">
        <title>Genome-scale phylogeny and comparative genomics of the fungal order Sordariales.</title>
        <authorList>
            <person name="Hensen N."/>
            <person name="Bonometti L."/>
            <person name="Westerberg I."/>
            <person name="Brannstrom I.O."/>
            <person name="Guillou S."/>
            <person name="Cros-Aarteil S."/>
            <person name="Calhoun S."/>
            <person name="Haridas S."/>
            <person name="Kuo A."/>
            <person name="Mondo S."/>
            <person name="Pangilinan J."/>
            <person name="Riley R."/>
            <person name="LaButti K."/>
            <person name="Andreopoulos B."/>
            <person name="Lipzen A."/>
            <person name="Chen C."/>
            <person name="Yan M."/>
            <person name="Daum C."/>
            <person name="Ng V."/>
            <person name="Clum A."/>
            <person name="Steindorff A."/>
            <person name="Ohm R.A."/>
            <person name="Martin F."/>
            <person name="Silar P."/>
            <person name="Natvig D.O."/>
            <person name="Lalanne C."/>
            <person name="Gautier V."/>
            <person name="Ament-Velasquez S.L."/>
            <person name="Kruys A."/>
            <person name="Hutchinson M.I."/>
            <person name="Powell A.J."/>
            <person name="Barry K."/>
            <person name="Miller A.N."/>
            <person name="Grigoriev I.V."/>
            <person name="Debuchy R."/>
            <person name="Gladieux P."/>
            <person name="Hiltunen Thoren M."/>
            <person name="Johannesson H."/>
        </authorList>
    </citation>
    <scope>NUCLEOTIDE SEQUENCE</scope>
    <source>
        <strain evidence="1">CBS 232.78</strain>
    </source>
</reference>
<evidence type="ECO:0000313" key="2">
    <source>
        <dbReference type="Proteomes" id="UP001285441"/>
    </source>
</evidence>
<sequence length="310" mass="34159">MSEPIVKPRPAAGLPGFKPLSKRVHVQEVDTPVTDANPTDPTTVLIYGWGDAQPKHVAKYVDGYKRLFPHAKQVLVFSPILPALYQPLSIRSRDMKPVVEAVHGGASIQQAGDSTEEKNTEERVLVHVMSNTGGISCAATLHAFNEHYPSSQFPHQMLVLDSTPGSHHFFPNIARWSRAMALGVAAYLPWPFVVTQALAASFLGLSHLAVWLIPGQISTAEYSTAVVNDPSLSDIRAQRLYLYSKEDDIIHWEDIEFHAADAKAKGYVVSAEIFEGTPHVGHMRQYPEQYWSAIAKAWKDTTTANNVAGQ</sequence>
<dbReference type="InterPro" id="IPR029058">
    <property type="entry name" value="AB_hydrolase_fold"/>
</dbReference>
<dbReference type="Proteomes" id="UP001285441">
    <property type="component" value="Unassembled WGS sequence"/>
</dbReference>
<keyword evidence="2" id="KW-1185">Reference proteome</keyword>
<evidence type="ECO:0008006" key="3">
    <source>
        <dbReference type="Google" id="ProtNLM"/>
    </source>
</evidence>
<comment type="caution">
    <text evidence="1">The sequence shown here is derived from an EMBL/GenBank/DDBJ whole genome shotgun (WGS) entry which is preliminary data.</text>
</comment>
<dbReference type="SUPFAM" id="SSF53474">
    <property type="entry name" value="alpha/beta-Hydrolases"/>
    <property type="match status" value="1"/>
</dbReference>
<name>A0AAE0KIU9_9PEZI</name>
<reference evidence="1" key="2">
    <citation type="submission" date="2023-06" db="EMBL/GenBank/DDBJ databases">
        <authorList>
            <consortium name="Lawrence Berkeley National Laboratory"/>
            <person name="Haridas S."/>
            <person name="Hensen N."/>
            <person name="Bonometti L."/>
            <person name="Westerberg I."/>
            <person name="Brannstrom I.O."/>
            <person name="Guillou S."/>
            <person name="Cros-Aarteil S."/>
            <person name="Calhoun S."/>
            <person name="Kuo A."/>
            <person name="Mondo S."/>
            <person name="Pangilinan J."/>
            <person name="Riley R."/>
            <person name="LaButti K."/>
            <person name="Andreopoulos B."/>
            <person name="Lipzen A."/>
            <person name="Chen C."/>
            <person name="Yanf M."/>
            <person name="Daum C."/>
            <person name="Ng V."/>
            <person name="Clum A."/>
            <person name="Steindorff A."/>
            <person name="Ohm R."/>
            <person name="Martin F."/>
            <person name="Silar P."/>
            <person name="Natvig D."/>
            <person name="Lalanne C."/>
            <person name="Gautier V."/>
            <person name="Ament-velasquez S.L."/>
            <person name="Kruys A."/>
            <person name="Hutchinson M.I."/>
            <person name="Powell A.J."/>
            <person name="Barry K."/>
            <person name="Miller A.N."/>
            <person name="Grigoriev I.V."/>
            <person name="Debuchy R."/>
            <person name="Gladieux P."/>
            <person name="Thoren M.H."/>
            <person name="Johannesson H."/>
        </authorList>
    </citation>
    <scope>NUCLEOTIDE SEQUENCE</scope>
    <source>
        <strain evidence="1">CBS 232.78</strain>
    </source>
</reference>
<organism evidence="1 2">
    <name type="scientific">Podospora didyma</name>
    <dbReference type="NCBI Taxonomy" id="330526"/>
    <lineage>
        <taxon>Eukaryota</taxon>
        <taxon>Fungi</taxon>
        <taxon>Dikarya</taxon>
        <taxon>Ascomycota</taxon>
        <taxon>Pezizomycotina</taxon>
        <taxon>Sordariomycetes</taxon>
        <taxon>Sordariomycetidae</taxon>
        <taxon>Sordariales</taxon>
        <taxon>Podosporaceae</taxon>
        <taxon>Podospora</taxon>
    </lineage>
</organism>
<proteinExistence type="predicted"/>
<evidence type="ECO:0000313" key="1">
    <source>
        <dbReference type="EMBL" id="KAK3377484.1"/>
    </source>
</evidence>
<dbReference type="PANTHER" id="PTHR12265">
    <property type="entry name" value="TRANSMEMBRANE PROTEIN 53"/>
    <property type="match status" value="1"/>
</dbReference>
<accession>A0AAE0KIU9</accession>
<dbReference type="PANTHER" id="PTHR12265:SF14">
    <property type="entry name" value="INDOLE-DITERPENE BIOSYNTHESIS PROTEIN PAXU"/>
    <property type="match status" value="1"/>
</dbReference>